<feature type="domain" description="HTH psq-type" evidence="3">
    <location>
        <begin position="1"/>
        <end position="55"/>
    </location>
</feature>
<dbReference type="InterPro" id="IPR050863">
    <property type="entry name" value="CenT-Element_Derived"/>
</dbReference>
<dbReference type="Pfam" id="PF03184">
    <property type="entry name" value="DDE_1"/>
    <property type="match status" value="1"/>
</dbReference>
<keyword evidence="1" id="KW-0238">DNA-binding</keyword>
<dbReference type="Gene3D" id="3.30.420.10">
    <property type="entry name" value="Ribonuclease H-like superfamily/Ribonuclease H"/>
    <property type="match status" value="1"/>
</dbReference>
<dbReference type="GO" id="GO:0003677">
    <property type="term" value="F:DNA binding"/>
    <property type="evidence" value="ECO:0007669"/>
    <property type="project" value="UniProtKB-UniRule"/>
</dbReference>
<protein>
    <recommendedName>
        <fullName evidence="3">HTH psq-type domain-containing protein</fullName>
    </recommendedName>
</protein>
<accession>A0A8S3U098</accession>
<dbReference type="Pfam" id="PF05225">
    <property type="entry name" value="HTH_psq"/>
    <property type="match status" value="1"/>
</dbReference>
<reference evidence="4" key="1">
    <citation type="submission" date="2021-03" db="EMBL/GenBank/DDBJ databases">
        <authorList>
            <person name="Bekaert M."/>
        </authorList>
    </citation>
    <scope>NUCLEOTIDE SEQUENCE</scope>
</reference>
<dbReference type="AlphaFoldDB" id="A0A8S3U098"/>
<comment type="caution">
    <text evidence="4">The sequence shown here is derived from an EMBL/GenBank/DDBJ whole genome shotgun (WGS) entry which is preliminary data.</text>
</comment>
<keyword evidence="1" id="KW-0539">Nucleus</keyword>
<evidence type="ECO:0000313" key="4">
    <source>
        <dbReference type="EMBL" id="CAG2237246.1"/>
    </source>
</evidence>
<dbReference type="OrthoDB" id="6146321at2759"/>
<feature type="compositionally biased region" description="Basic and acidic residues" evidence="2">
    <location>
        <begin position="545"/>
        <end position="576"/>
    </location>
</feature>
<dbReference type="Gene3D" id="1.10.10.60">
    <property type="entry name" value="Homeodomain-like"/>
    <property type="match status" value="1"/>
</dbReference>
<organism evidence="4 5">
    <name type="scientific">Mytilus edulis</name>
    <name type="common">Blue mussel</name>
    <dbReference type="NCBI Taxonomy" id="6550"/>
    <lineage>
        <taxon>Eukaryota</taxon>
        <taxon>Metazoa</taxon>
        <taxon>Spiralia</taxon>
        <taxon>Lophotrochozoa</taxon>
        <taxon>Mollusca</taxon>
        <taxon>Bivalvia</taxon>
        <taxon>Autobranchia</taxon>
        <taxon>Pteriomorphia</taxon>
        <taxon>Mytilida</taxon>
        <taxon>Mytiloidea</taxon>
        <taxon>Mytilidae</taxon>
        <taxon>Mytilinae</taxon>
        <taxon>Mytilus</taxon>
    </lineage>
</organism>
<dbReference type="InterPro" id="IPR007889">
    <property type="entry name" value="HTH_Psq"/>
</dbReference>
<dbReference type="PANTHER" id="PTHR19303">
    <property type="entry name" value="TRANSPOSON"/>
    <property type="match status" value="1"/>
</dbReference>
<dbReference type="PANTHER" id="PTHR19303:SF74">
    <property type="entry name" value="POGO TRANSPOSABLE ELEMENT WITH KRAB DOMAIN"/>
    <property type="match status" value="1"/>
</dbReference>
<dbReference type="GO" id="GO:0005634">
    <property type="term" value="C:nucleus"/>
    <property type="evidence" value="ECO:0007669"/>
    <property type="project" value="UniProtKB-SubCell"/>
</dbReference>
<feature type="region of interest" description="Disordered" evidence="2">
    <location>
        <begin position="545"/>
        <end position="584"/>
    </location>
</feature>
<gene>
    <name evidence="4" type="ORF">MEDL_49698</name>
</gene>
<dbReference type="PROSITE" id="PS50960">
    <property type="entry name" value="HTH_PSQ"/>
    <property type="match status" value="1"/>
</dbReference>
<proteinExistence type="predicted"/>
<dbReference type="EMBL" id="CAJPWZ010002380">
    <property type="protein sequence ID" value="CAG2237246.1"/>
    <property type="molecule type" value="Genomic_DNA"/>
</dbReference>
<dbReference type="InterPro" id="IPR004875">
    <property type="entry name" value="DDE_SF_endonuclease_dom"/>
</dbReference>
<feature type="DNA-binding region" description="H-T-H motif" evidence="1">
    <location>
        <begin position="31"/>
        <end position="51"/>
    </location>
</feature>
<keyword evidence="5" id="KW-1185">Reference proteome</keyword>
<evidence type="ECO:0000256" key="2">
    <source>
        <dbReference type="SAM" id="MobiDB-lite"/>
    </source>
</evidence>
<sequence>MPRKSKNIYQQYSSESLERAVNAVRHNGMSFRRASQTYSIPKTTIMDRVNGKIKPGSKPGRKPVIPIEVENLVATQIMTAAEKGFGLTKKLVIIKIARLCNAKGIKTPFKSNIPGNDWWRGFKSRHPEVTLRKPEKLNTSRSRMMNRVVVSNFFIELGQVITENNLQSDVIWNADETGKGFEHNPSNVVARKGAKNIPGRTGNSRENITILACVNAQGEKLPPLCVVKGKTTKSLESVATVDGPDGTLWTYQEKAWMCDILGELWFRDIFLKNCGPKRPQLLIMDSHGSHETLGLLDEAKKENIIVMALPPHTSHHLQPLDKSVFGPFSKSYDRECTEFMAEHPDHLINKATWPRIFKKAWEAGITPQNIKSGFRATGIYPLNPSAVPDSAYLPSEPFNQPMPPTASVDGLQSNAEVSVEMDEIESLDSSLNLLADAAAALSSDQQSSQITCIVDVHDELKSSVNSQESDFNVPAADVESLLHVLDNGNYTLFNVEEIELDTNWNSEIEDIFAIPPATKKPKTSSSITSHRILTSDAVIQIKREKLEEKQRKEREKENRKIKAEEKKKEVKKEVKKVLKNQNIK</sequence>
<dbReference type="SUPFAM" id="SSF46689">
    <property type="entry name" value="Homeodomain-like"/>
    <property type="match status" value="1"/>
</dbReference>
<evidence type="ECO:0000259" key="3">
    <source>
        <dbReference type="PROSITE" id="PS50960"/>
    </source>
</evidence>
<dbReference type="InterPro" id="IPR009057">
    <property type="entry name" value="Homeodomain-like_sf"/>
</dbReference>
<evidence type="ECO:0000256" key="1">
    <source>
        <dbReference type="PROSITE-ProRule" id="PRU00320"/>
    </source>
</evidence>
<comment type="subcellular location">
    <subcellularLocation>
        <location evidence="1">Nucleus</location>
    </subcellularLocation>
</comment>
<name>A0A8S3U098_MYTED</name>
<evidence type="ECO:0000313" key="5">
    <source>
        <dbReference type="Proteomes" id="UP000683360"/>
    </source>
</evidence>
<dbReference type="InterPro" id="IPR036397">
    <property type="entry name" value="RNaseH_sf"/>
</dbReference>
<dbReference type="Proteomes" id="UP000683360">
    <property type="component" value="Unassembled WGS sequence"/>
</dbReference>